<protein>
    <recommendedName>
        <fullName evidence="8">Trichohyalin-plectin-homology domain-containing protein</fullName>
    </recommendedName>
</protein>
<gene>
    <name evidence="6" type="ORF">WJX75_005197</name>
</gene>
<dbReference type="Proteomes" id="UP001491310">
    <property type="component" value="Unassembled WGS sequence"/>
</dbReference>
<keyword evidence="3" id="KW-0966">Cell projection</keyword>
<evidence type="ECO:0000313" key="6">
    <source>
        <dbReference type="EMBL" id="KAK9906628.1"/>
    </source>
</evidence>
<evidence type="ECO:0000256" key="2">
    <source>
        <dbReference type="ARBA" id="ARBA00023069"/>
    </source>
</evidence>
<feature type="coiled-coil region" evidence="4">
    <location>
        <begin position="94"/>
        <end position="121"/>
    </location>
</feature>
<evidence type="ECO:0000256" key="3">
    <source>
        <dbReference type="ARBA" id="ARBA00023273"/>
    </source>
</evidence>
<comment type="caution">
    <text evidence="6">The sequence shown here is derived from an EMBL/GenBank/DDBJ whole genome shotgun (WGS) entry which is preliminary data.</text>
</comment>
<sequence length="245" mass="28434">MGAFTHESRILKHREAENTLQGYQNHVKEQRVFESKAKWEEQSGIKAKWMADRSQHQKAAEKDEAELTSRRRELAHKLAAEKARQVEELITEQAAKATQRRAELADKARQLQAAREKQLAATRQTLRQQQFAADCDPLRTEQSKRFLHSVVQGRRAQVAALKAEWARQEEETKSEEQRRQMRMQQLRIECEEFNRQKLAEAAAAKAAEEAQDAALLAATLRRERQEIAAEQARKASDRRTQHLYK</sequence>
<evidence type="ECO:0000256" key="4">
    <source>
        <dbReference type="SAM" id="Coils"/>
    </source>
</evidence>
<dbReference type="InterPro" id="IPR043596">
    <property type="entry name" value="CFAP53/TCHP"/>
</dbReference>
<reference evidence="6 7" key="1">
    <citation type="journal article" date="2024" name="Nat. Commun.">
        <title>Phylogenomics reveals the evolutionary origins of lichenization in chlorophyte algae.</title>
        <authorList>
            <person name="Puginier C."/>
            <person name="Libourel C."/>
            <person name="Otte J."/>
            <person name="Skaloud P."/>
            <person name="Haon M."/>
            <person name="Grisel S."/>
            <person name="Petersen M."/>
            <person name="Berrin J.G."/>
            <person name="Delaux P.M."/>
            <person name="Dal Grande F."/>
            <person name="Keller J."/>
        </authorList>
    </citation>
    <scope>NUCLEOTIDE SEQUENCE [LARGE SCALE GENOMIC DNA]</scope>
    <source>
        <strain evidence="6 7">SAG 216-7</strain>
    </source>
</reference>
<keyword evidence="7" id="KW-1185">Reference proteome</keyword>
<feature type="region of interest" description="Disordered" evidence="5">
    <location>
        <begin position="226"/>
        <end position="245"/>
    </location>
</feature>
<evidence type="ECO:0000256" key="5">
    <source>
        <dbReference type="SAM" id="MobiDB-lite"/>
    </source>
</evidence>
<proteinExistence type="predicted"/>
<comment type="subcellular location">
    <subcellularLocation>
        <location evidence="1">Cell projection</location>
        <location evidence="1">Cilium</location>
    </subcellularLocation>
</comment>
<accession>A0ABR2YKF8</accession>
<name>A0ABR2YKF8_9CHLO</name>
<evidence type="ECO:0008006" key="8">
    <source>
        <dbReference type="Google" id="ProtNLM"/>
    </source>
</evidence>
<dbReference type="PANTHER" id="PTHR31183:SF1">
    <property type="entry name" value="CILIA- AND FLAGELLA-ASSOCIATED PROTEIN 53"/>
    <property type="match status" value="1"/>
</dbReference>
<keyword evidence="2" id="KW-0969">Cilium</keyword>
<evidence type="ECO:0000313" key="7">
    <source>
        <dbReference type="Proteomes" id="UP001491310"/>
    </source>
</evidence>
<evidence type="ECO:0000256" key="1">
    <source>
        <dbReference type="ARBA" id="ARBA00004138"/>
    </source>
</evidence>
<organism evidence="6 7">
    <name type="scientific">Coccomyxa subellipsoidea</name>
    <dbReference type="NCBI Taxonomy" id="248742"/>
    <lineage>
        <taxon>Eukaryota</taxon>
        <taxon>Viridiplantae</taxon>
        <taxon>Chlorophyta</taxon>
        <taxon>core chlorophytes</taxon>
        <taxon>Trebouxiophyceae</taxon>
        <taxon>Trebouxiophyceae incertae sedis</taxon>
        <taxon>Coccomyxaceae</taxon>
        <taxon>Coccomyxa</taxon>
    </lineage>
</organism>
<dbReference type="EMBL" id="JALJOT010000010">
    <property type="protein sequence ID" value="KAK9906628.1"/>
    <property type="molecule type" value="Genomic_DNA"/>
</dbReference>
<dbReference type="PANTHER" id="PTHR31183">
    <property type="entry name" value="TRICHOPLEIN KERATIN FILAMENT-BINDING PROTEIN FAMILY MEMBER"/>
    <property type="match status" value="1"/>
</dbReference>
<keyword evidence="4" id="KW-0175">Coiled coil</keyword>